<protein>
    <submittedName>
        <fullName evidence="1">Uncharacterized protein</fullName>
    </submittedName>
</protein>
<name>A0ACD4CCH7_9BACI</name>
<evidence type="ECO:0000313" key="2">
    <source>
        <dbReference type="Proteomes" id="UP001064027"/>
    </source>
</evidence>
<dbReference type="EMBL" id="CP104558">
    <property type="protein sequence ID" value="UXH46310.1"/>
    <property type="molecule type" value="Genomic_DNA"/>
</dbReference>
<reference evidence="1" key="1">
    <citation type="submission" date="2022-09" db="EMBL/GenBank/DDBJ databases">
        <title>Complete genome sequence of Rossellomorea vietnamensis strain RL-WG62, a newly isolated PGPR with the potential for plant salinity stress alleviation.</title>
        <authorList>
            <person name="Ren L."/>
            <person name="Wang G."/>
            <person name="Hu H."/>
        </authorList>
    </citation>
    <scope>NUCLEOTIDE SEQUENCE</scope>
    <source>
        <strain evidence="1">RL-WG62</strain>
    </source>
</reference>
<accession>A0ACD4CCH7</accession>
<evidence type="ECO:0000313" key="1">
    <source>
        <dbReference type="EMBL" id="UXH46310.1"/>
    </source>
</evidence>
<dbReference type="Proteomes" id="UP001064027">
    <property type="component" value="Chromosome"/>
</dbReference>
<organism evidence="1 2">
    <name type="scientific">Rossellomorea vietnamensis</name>
    <dbReference type="NCBI Taxonomy" id="218284"/>
    <lineage>
        <taxon>Bacteria</taxon>
        <taxon>Bacillati</taxon>
        <taxon>Bacillota</taxon>
        <taxon>Bacilli</taxon>
        <taxon>Bacillales</taxon>
        <taxon>Bacillaceae</taxon>
        <taxon>Rossellomorea</taxon>
    </lineage>
</organism>
<proteinExistence type="predicted"/>
<gene>
    <name evidence="1" type="ORF">N5C46_09795</name>
</gene>
<sequence>MIWLFILGPIILVSGIAIYLEKKSGMTPPDLTEHAMKIDEADKNNNVHKNSGGS</sequence>
<keyword evidence="2" id="KW-1185">Reference proteome</keyword>